<reference evidence="4 5" key="1">
    <citation type="submission" date="2018-12" db="EMBL/GenBank/DDBJ databases">
        <authorList>
            <consortium name="Pathogen Informatics"/>
        </authorList>
    </citation>
    <scope>NUCLEOTIDE SEQUENCE [LARGE SCALE GENOMIC DNA]</scope>
    <source>
        <strain evidence="4 5">NCTC10741</strain>
    </source>
</reference>
<evidence type="ECO:0000256" key="2">
    <source>
        <dbReference type="SAM" id="Phobius"/>
    </source>
</evidence>
<evidence type="ECO:0000313" key="5">
    <source>
        <dbReference type="Proteomes" id="UP000271626"/>
    </source>
</evidence>
<keyword evidence="2" id="KW-0472">Membrane</keyword>
<dbReference type="EMBL" id="LR131273">
    <property type="protein sequence ID" value="VDR37838.1"/>
    <property type="molecule type" value="Genomic_DNA"/>
</dbReference>
<dbReference type="InterPro" id="IPR026954">
    <property type="entry name" value="PknH-like_Extracell"/>
</dbReference>
<keyword evidence="2" id="KW-0812">Transmembrane</keyword>
<dbReference type="Gene3D" id="3.40.1000.70">
    <property type="entry name" value="PknH-like extracellular domain"/>
    <property type="match status" value="1"/>
</dbReference>
<organism evidence="4 5">
    <name type="scientific">Tsukamurella paurometabola</name>
    <name type="common">Corynebacterium paurometabolum</name>
    <dbReference type="NCBI Taxonomy" id="2061"/>
    <lineage>
        <taxon>Bacteria</taxon>
        <taxon>Bacillati</taxon>
        <taxon>Actinomycetota</taxon>
        <taxon>Actinomycetes</taxon>
        <taxon>Mycobacteriales</taxon>
        <taxon>Tsukamurellaceae</taxon>
        <taxon>Tsukamurella</taxon>
    </lineage>
</organism>
<protein>
    <recommendedName>
        <fullName evidence="3">PknH-like extracellular domain-containing protein</fullName>
    </recommendedName>
</protein>
<dbReference type="RefSeq" id="WP_126195177.1">
    <property type="nucleotide sequence ID" value="NZ_CP085954.1"/>
</dbReference>
<feature type="transmembrane region" description="Helical" evidence="2">
    <location>
        <begin position="51"/>
        <end position="72"/>
    </location>
</feature>
<feature type="domain" description="PknH-like extracellular" evidence="3">
    <location>
        <begin position="110"/>
        <end position="279"/>
    </location>
</feature>
<evidence type="ECO:0000256" key="1">
    <source>
        <dbReference type="SAM" id="MobiDB-lite"/>
    </source>
</evidence>
<name>A0A3P8KDU0_TSUPA</name>
<evidence type="ECO:0000313" key="4">
    <source>
        <dbReference type="EMBL" id="VDR37838.1"/>
    </source>
</evidence>
<proteinExistence type="predicted"/>
<keyword evidence="2" id="KW-1133">Transmembrane helix</keyword>
<dbReference type="Pfam" id="PF14032">
    <property type="entry name" value="PknH_C"/>
    <property type="match status" value="1"/>
</dbReference>
<dbReference type="Proteomes" id="UP000271626">
    <property type="component" value="Chromosome"/>
</dbReference>
<accession>A0A3P8KDU0</accession>
<sequence>MSDQDPQHYHQSGHPHGQVPYPPQFQQQYQPSNGGWGAPPPPKQRRIPVPLLVSLIAIVSIVVIAVVAIVIAQATKKDDELTFGSAPATSAAEPAENAEDSSVLRIIPASVLPSAQQMTDVTLQSFKAINSPYTGIDPDSKTEPAACALASAPFSQSAIGKTTSVAGQRYTDNTAEMYRAFGYVQVGVFPSAADANAAQESVKNVITTCTKFTQLPEAPNNRPYDRTVSILSATAPLAWATTVTPADDGPWVCTLTFQTHKNLTIATNYCRGGNTDAGREIGKIVLKNIEGQR</sequence>
<feature type="region of interest" description="Disordered" evidence="1">
    <location>
        <begin position="1"/>
        <end position="42"/>
    </location>
</feature>
<dbReference type="InterPro" id="IPR038232">
    <property type="entry name" value="PknH-like_Extracell_sf"/>
</dbReference>
<dbReference type="AlphaFoldDB" id="A0A3P8KDU0"/>
<gene>
    <name evidence="4" type="ORF">NCTC10741_00950</name>
</gene>
<evidence type="ECO:0000259" key="3">
    <source>
        <dbReference type="Pfam" id="PF14032"/>
    </source>
</evidence>